<dbReference type="STRING" id="62062.ENSHHUP00000022325"/>
<dbReference type="UniPathway" id="UPA00143"/>
<evidence type="ECO:0000313" key="12">
    <source>
        <dbReference type="Proteomes" id="UP000314982"/>
    </source>
</evidence>
<dbReference type="Pfam" id="PF14634">
    <property type="entry name" value="zf-RING_5"/>
    <property type="match status" value="1"/>
</dbReference>
<proteinExistence type="predicted"/>
<dbReference type="InterPro" id="IPR013083">
    <property type="entry name" value="Znf_RING/FYVE/PHD"/>
</dbReference>
<reference evidence="11" key="2">
    <citation type="submission" date="2025-08" db="UniProtKB">
        <authorList>
            <consortium name="Ensembl"/>
        </authorList>
    </citation>
    <scope>IDENTIFICATION</scope>
</reference>
<dbReference type="InterPro" id="IPR001841">
    <property type="entry name" value="Znf_RING"/>
</dbReference>
<keyword evidence="9" id="KW-0472">Membrane</keyword>
<dbReference type="Gene3D" id="3.30.40.10">
    <property type="entry name" value="Zinc/RING finger domain, C3HC4 (zinc finger)"/>
    <property type="match status" value="1"/>
</dbReference>
<evidence type="ECO:0000256" key="9">
    <source>
        <dbReference type="SAM" id="Phobius"/>
    </source>
</evidence>
<keyword evidence="5" id="KW-0862">Zinc</keyword>
<protein>
    <recommendedName>
        <fullName evidence="2">E3 ubiquitin-protein ligase RNF182</fullName>
    </recommendedName>
    <alternativeName>
        <fullName evidence="7">RING finger protein 182</fullName>
    </alternativeName>
    <alternativeName>
        <fullName evidence="6">RING-type E3 ubiquitin transferase RNF182</fullName>
    </alternativeName>
</protein>
<feature type="transmembrane region" description="Helical" evidence="9">
    <location>
        <begin position="236"/>
        <end position="256"/>
    </location>
</feature>
<evidence type="ECO:0000256" key="5">
    <source>
        <dbReference type="ARBA" id="ARBA00022833"/>
    </source>
</evidence>
<sequence length="270" mass="29527">MNQKLEKLDLETDQRCQPLVYTVEELECKICYNRYDKRTRKPKVLGCLHRVCAKCLKKIVENSSPSIVSCPFCRHETHVPYEEIWLLQDDSNILAILTYQDRARKSCGSITPGGEVLLTPSSLSGSGGGGGGCGGDSGGDCVTTGEQSHSSSDCLVITIMEVPGESQSSDSMSMLNMVRLFRPTSLASLPCNMPLQKCGAWTSRNFPSFLIGVLCLVYFSSLPLGIYLLMIQQLTLGVILVSLVPSTLALCVFYGFCQCLCHEIMQSIAT</sequence>
<dbReference type="Ensembl" id="ENSHHUT00000023168.1">
    <property type="protein sequence ID" value="ENSHHUP00000022325.1"/>
    <property type="gene ID" value="ENSHHUG00000013983.1"/>
</dbReference>
<reference evidence="11" key="3">
    <citation type="submission" date="2025-09" db="UniProtKB">
        <authorList>
            <consortium name="Ensembl"/>
        </authorList>
    </citation>
    <scope>IDENTIFICATION</scope>
</reference>
<dbReference type="PANTHER" id="PTHR46675">
    <property type="entry name" value="E3 UBIQUITIN-PROTEIN LIGASE RNF182"/>
    <property type="match status" value="1"/>
</dbReference>
<dbReference type="GeneTree" id="ENSGT00730000111020"/>
<evidence type="ECO:0000256" key="7">
    <source>
        <dbReference type="ARBA" id="ARBA00031239"/>
    </source>
</evidence>
<dbReference type="InterPro" id="IPR017907">
    <property type="entry name" value="Znf_RING_CS"/>
</dbReference>
<evidence type="ECO:0000259" key="10">
    <source>
        <dbReference type="PROSITE" id="PS50089"/>
    </source>
</evidence>
<keyword evidence="12" id="KW-1185">Reference proteome</keyword>
<dbReference type="PROSITE" id="PS00518">
    <property type="entry name" value="ZF_RING_1"/>
    <property type="match status" value="1"/>
</dbReference>
<dbReference type="Proteomes" id="UP000314982">
    <property type="component" value="Unassembled WGS sequence"/>
</dbReference>
<comment type="subunit">
    <text evidence="1">Interacts with ATP6V0C.</text>
</comment>
<evidence type="ECO:0000256" key="6">
    <source>
        <dbReference type="ARBA" id="ARBA00030086"/>
    </source>
</evidence>
<feature type="domain" description="RING-type" evidence="10">
    <location>
        <begin position="28"/>
        <end position="74"/>
    </location>
</feature>
<evidence type="ECO:0000256" key="4">
    <source>
        <dbReference type="ARBA" id="ARBA00022771"/>
    </source>
</evidence>
<evidence type="ECO:0000256" key="8">
    <source>
        <dbReference type="PROSITE-ProRule" id="PRU00175"/>
    </source>
</evidence>
<dbReference type="InterPro" id="IPR047986">
    <property type="entry name" value="RNF182_RING-HC"/>
</dbReference>
<organism evidence="11 12">
    <name type="scientific">Hucho hucho</name>
    <name type="common">huchen</name>
    <dbReference type="NCBI Taxonomy" id="62062"/>
    <lineage>
        <taxon>Eukaryota</taxon>
        <taxon>Metazoa</taxon>
        <taxon>Chordata</taxon>
        <taxon>Craniata</taxon>
        <taxon>Vertebrata</taxon>
        <taxon>Euteleostomi</taxon>
        <taxon>Actinopterygii</taxon>
        <taxon>Neopterygii</taxon>
        <taxon>Teleostei</taxon>
        <taxon>Protacanthopterygii</taxon>
        <taxon>Salmoniformes</taxon>
        <taxon>Salmonidae</taxon>
        <taxon>Salmoninae</taxon>
        <taxon>Hucho</taxon>
    </lineage>
</organism>
<dbReference type="PROSITE" id="PS50089">
    <property type="entry name" value="ZF_RING_2"/>
    <property type="match status" value="1"/>
</dbReference>
<dbReference type="PANTHER" id="PTHR46675:SF3">
    <property type="entry name" value="E3 UBIQUITIN-PROTEIN LIGASE RNF182"/>
    <property type="match status" value="1"/>
</dbReference>
<reference evidence="12" key="1">
    <citation type="submission" date="2018-06" db="EMBL/GenBank/DDBJ databases">
        <title>Genome assembly of Danube salmon.</title>
        <authorList>
            <person name="Macqueen D.J."/>
            <person name="Gundappa M.K."/>
        </authorList>
    </citation>
    <scope>NUCLEOTIDE SEQUENCE [LARGE SCALE GENOMIC DNA]</scope>
</reference>
<dbReference type="SUPFAM" id="SSF57850">
    <property type="entry name" value="RING/U-box"/>
    <property type="match status" value="1"/>
</dbReference>
<dbReference type="InterPro" id="IPR042285">
    <property type="entry name" value="RNF182"/>
</dbReference>
<dbReference type="GO" id="GO:0008270">
    <property type="term" value="F:zinc ion binding"/>
    <property type="evidence" value="ECO:0007669"/>
    <property type="project" value="UniProtKB-KW"/>
</dbReference>
<evidence type="ECO:0000256" key="3">
    <source>
        <dbReference type="ARBA" id="ARBA00022723"/>
    </source>
</evidence>
<name>A0A4W5L998_9TELE</name>
<evidence type="ECO:0000256" key="2">
    <source>
        <dbReference type="ARBA" id="ARBA00014050"/>
    </source>
</evidence>
<keyword evidence="4 8" id="KW-0863">Zinc-finger</keyword>
<dbReference type="SMART" id="SM00184">
    <property type="entry name" value="RING"/>
    <property type="match status" value="1"/>
</dbReference>
<keyword evidence="9" id="KW-1133">Transmembrane helix</keyword>
<dbReference type="CDD" id="cd16555">
    <property type="entry name" value="RING-HC_RNF182"/>
    <property type="match status" value="1"/>
</dbReference>
<keyword evidence="9" id="KW-0812">Transmembrane</keyword>
<evidence type="ECO:0000313" key="11">
    <source>
        <dbReference type="Ensembl" id="ENSHHUP00000022325.1"/>
    </source>
</evidence>
<accession>A0A4W5L998</accession>
<dbReference type="GO" id="GO:0016567">
    <property type="term" value="P:protein ubiquitination"/>
    <property type="evidence" value="ECO:0007669"/>
    <property type="project" value="UniProtKB-UniPathway"/>
</dbReference>
<evidence type="ECO:0000256" key="1">
    <source>
        <dbReference type="ARBA" id="ARBA00011482"/>
    </source>
</evidence>
<feature type="transmembrane region" description="Helical" evidence="9">
    <location>
        <begin position="206"/>
        <end position="229"/>
    </location>
</feature>
<keyword evidence="3" id="KW-0479">Metal-binding</keyword>
<dbReference type="AlphaFoldDB" id="A0A4W5L998"/>